<dbReference type="OrthoDB" id="9773841at2"/>
<dbReference type="EMBL" id="FO681348">
    <property type="protein sequence ID" value="CCV66046.1"/>
    <property type="molecule type" value="Genomic_DNA"/>
</dbReference>
<dbReference type="GO" id="GO:0005525">
    <property type="term" value="F:GTP binding"/>
    <property type="evidence" value="ECO:0007669"/>
    <property type="project" value="InterPro"/>
</dbReference>
<proteinExistence type="predicted"/>
<dbReference type="PANTHER" id="PTHR46434:SF1">
    <property type="entry name" value="GENETIC INTERACTOR OF PROHIBITINS 3, MITOCHONDRIAL"/>
    <property type="match status" value="1"/>
</dbReference>
<dbReference type="STRING" id="61635.BN85310250"/>
<dbReference type="InterPro" id="IPR006073">
    <property type="entry name" value="GTP-bd"/>
</dbReference>
<dbReference type="InterPro" id="IPR027417">
    <property type="entry name" value="P-loop_NTPase"/>
</dbReference>
<evidence type="ECO:0000313" key="4">
    <source>
        <dbReference type="Proteomes" id="UP000032737"/>
    </source>
</evidence>
<dbReference type="PANTHER" id="PTHR46434">
    <property type="entry name" value="GENETIC INTERACTOR OF PROHIBITINS 3, MITOCHONDRIAL"/>
    <property type="match status" value="1"/>
</dbReference>
<feature type="domain" description="G" evidence="1">
    <location>
        <begin position="153"/>
        <end position="212"/>
    </location>
</feature>
<feature type="domain" description="NOA1/YqeH-like C-terminal" evidence="2">
    <location>
        <begin position="264"/>
        <end position="349"/>
    </location>
</feature>
<keyword evidence="3" id="KW-0560">Oxidoreductase</keyword>
<dbReference type="Proteomes" id="UP000032737">
    <property type="component" value="Chromosome"/>
</dbReference>
<accession>U4KP19</accession>
<dbReference type="GO" id="GO:0004517">
    <property type="term" value="F:nitric-oxide synthase activity"/>
    <property type="evidence" value="ECO:0007669"/>
    <property type="project" value="UniProtKB-EC"/>
</dbReference>
<dbReference type="AlphaFoldDB" id="U4KP19"/>
<name>U4KP19_9MOLU</name>
<keyword evidence="4" id="KW-1185">Reference proteome</keyword>
<dbReference type="RefSeq" id="WP_030004908.1">
    <property type="nucleotide sequence ID" value="NC_022549.1"/>
</dbReference>
<evidence type="ECO:0000259" key="1">
    <source>
        <dbReference type="Pfam" id="PF01926"/>
    </source>
</evidence>
<organism evidence="3 4">
    <name type="scientific">Acholeplasma brassicae</name>
    <dbReference type="NCBI Taxonomy" id="61635"/>
    <lineage>
        <taxon>Bacteria</taxon>
        <taxon>Bacillati</taxon>
        <taxon>Mycoplasmatota</taxon>
        <taxon>Mollicutes</taxon>
        <taxon>Acholeplasmatales</taxon>
        <taxon>Acholeplasmataceae</taxon>
        <taxon>Acholeplasma</taxon>
    </lineage>
</organism>
<dbReference type="Pfam" id="PF21516">
    <property type="entry name" value="YqeH-like_C"/>
    <property type="match status" value="1"/>
</dbReference>
<dbReference type="Gene3D" id="3.40.50.300">
    <property type="entry name" value="P-loop containing nucleotide triphosphate hydrolases"/>
    <property type="match status" value="1"/>
</dbReference>
<dbReference type="KEGG" id="abra:BN85310250"/>
<dbReference type="InterPro" id="IPR048422">
    <property type="entry name" value="NOA1/YqeH-like_C"/>
</dbReference>
<dbReference type="SUPFAM" id="SSF52540">
    <property type="entry name" value="P-loop containing nucleoside triphosphate hydrolases"/>
    <property type="match status" value="1"/>
</dbReference>
<dbReference type="InterPro" id="IPR050896">
    <property type="entry name" value="Mito_lipid_metab_GTPase"/>
</dbReference>
<dbReference type="EC" id="1.14.13.39" evidence="3"/>
<gene>
    <name evidence="3" type="primary">yheH</name>
    <name evidence="3" type="ORF">BN85310250</name>
</gene>
<evidence type="ECO:0000259" key="2">
    <source>
        <dbReference type="Pfam" id="PF21516"/>
    </source>
</evidence>
<protein>
    <submittedName>
        <fullName evidence="3">Putative ribosome biogenesis GTPase YqeH</fullName>
        <ecNumber evidence="3">1.14.13.39</ecNumber>
    </submittedName>
</protein>
<dbReference type="Pfam" id="PF01926">
    <property type="entry name" value="MMR_HSR1"/>
    <property type="match status" value="1"/>
</dbReference>
<reference evidence="3 4" key="1">
    <citation type="journal article" date="2013" name="J. Mol. Microbiol. Biotechnol.">
        <title>Analysis of the Complete Genomes of Acholeplasma brassicae , A. palmae and A. laidlawii and Their Comparison to the Obligate Parasites from ' Candidatus Phytoplasma'.</title>
        <authorList>
            <person name="Kube M."/>
            <person name="Siewert C."/>
            <person name="Migdoll A.M."/>
            <person name="Duduk B."/>
            <person name="Holz S."/>
            <person name="Rabus R."/>
            <person name="Seemuller E."/>
            <person name="Mitrovic J."/>
            <person name="Muller I."/>
            <person name="Buttner C."/>
            <person name="Reinhardt R."/>
        </authorList>
    </citation>
    <scope>NUCLEOTIDE SEQUENCE [LARGE SCALE GENOMIC DNA]</scope>
    <source>
        <strain evidence="4">0502</strain>
    </source>
</reference>
<evidence type="ECO:0000313" key="3">
    <source>
        <dbReference type="EMBL" id="CCV66046.1"/>
    </source>
</evidence>
<dbReference type="HOGENOM" id="CLU_017878_0_2_14"/>
<sequence>MSIDKKCQGCGVKLQTSDITKLGYVLDMNHDLCKDCFNLKHYHKVKDGIDTASMPVIEENALVVYVLSVNHISERLKYRLDRHFYGSEFILVINHIDTLEQSVNLNRMIHKLREETNRLQMKWLDIVPVSAKTGKYVNELIETLAYFQRNRNIYLVGYQNSGKSTLFQKIAQTNNIDVSVLAGKKPGLTQDLFDIPFGTKKLFDTPGIYLEGSIAEYYPFEIYKDLIVEQKIKPTIFQLNESQSVIIGAQAIFSFLKGGFKGISFHFNKSVSLHRTKYENAYELFDKHKGSLFKPYNETHTYVKQTFKLNQDTKYEITISDIGVIHIKGDAIIEMYYLKGLRLTLTESLY</sequence>